<proteinExistence type="predicted"/>
<name>A0AAW5R637_9HYPH</name>
<comment type="caution">
    <text evidence="1">The sequence shown here is derived from an EMBL/GenBank/DDBJ whole genome shotgun (WGS) entry which is preliminary data.</text>
</comment>
<evidence type="ECO:0000313" key="2">
    <source>
        <dbReference type="Proteomes" id="UP001320898"/>
    </source>
</evidence>
<gene>
    <name evidence="1" type="ORF">MUB46_23555</name>
</gene>
<dbReference type="Proteomes" id="UP001320898">
    <property type="component" value="Unassembled WGS sequence"/>
</dbReference>
<protein>
    <submittedName>
        <fullName evidence="1">Uncharacterized protein</fullName>
    </submittedName>
</protein>
<dbReference type="EMBL" id="JALIDZ010000016">
    <property type="protein sequence ID" value="MCT8974845.1"/>
    <property type="molecule type" value="Genomic_DNA"/>
</dbReference>
<keyword evidence="2" id="KW-1185">Reference proteome</keyword>
<dbReference type="RefSeq" id="WP_261618434.1">
    <property type="nucleotide sequence ID" value="NZ_JALIDZ010000016.1"/>
</dbReference>
<evidence type="ECO:0000313" key="1">
    <source>
        <dbReference type="EMBL" id="MCT8974845.1"/>
    </source>
</evidence>
<reference evidence="1 2" key="1">
    <citation type="submission" date="2022-04" db="EMBL/GenBank/DDBJ databases">
        <authorList>
            <person name="Ye Y.-Q."/>
            <person name="Du Z.-J."/>
        </authorList>
    </citation>
    <scope>NUCLEOTIDE SEQUENCE [LARGE SCALE GENOMIC DNA]</scope>
    <source>
        <strain evidence="1 2">A6E488</strain>
    </source>
</reference>
<accession>A0AAW5R637</accession>
<sequence>MSARVSGRTVYKEAGLALVLIATGWFTVAGGAPAAGAATGDPDGTPHSSFFYMSCEGTPCQRQMYRVPDGRRLKVFALSCAAQVTTPGHVSHIGVRREMIDGGEVVVDLASNRVGVQGNTQYFAFRADTDTVVDGGVTVNAFVDSTGDVDAFYCFLAGDLIAAH</sequence>
<organism evidence="1 2">
    <name type="scientific">Microbaculum marinisediminis</name>
    <dbReference type="NCBI Taxonomy" id="2931392"/>
    <lineage>
        <taxon>Bacteria</taxon>
        <taxon>Pseudomonadati</taxon>
        <taxon>Pseudomonadota</taxon>
        <taxon>Alphaproteobacteria</taxon>
        <taxon>Hyphomicrobiales</taxon>
        <taxon>Tepidamorphaceae</taxon>
        <taxon>Microbaculum</taxon>
    </lineage>
</organism>
<dbReference type="AlphaFoldDB" id="A0AAW5R637"/>